<dbReference type="PANTHER" id="PTHR42832">
    <property type="entry name" value="AMINO ACID AMINOTRANSFERASE"/>
    <property type="match status" value="1"/>
</dbReference>
<evidence type="ECO:0000256" key="2">
    <source>
        <dbReference type="ARBA" id="ARBA00022576"/>
    </source>
</evidence>
<organism evidence="5 6">
    <name type="scientific">Volvox africanus</name>
    <dbReference type="NCBI Taxonomy" id="51714"/>
    <lineage>
        <taxon>Eukaryota</taxon>
        <taxon>Viridiplantae</taxon>
        <taxon>Chlorophyta</taxon>
        <taxon>core chlorophytes</taxon>
        <taxon>Chlorophyceae</taxon>
        <taxon>CS clade</taxon>
        <taxon>Chlamydomonadales</taxon>
        <taxon>Volvocaceae</taxon>
        <taxon>Volvox</taxon>
    </lineage>
</organism>
<dbReference type="SUPFAM" id="SSF53383">
    <property type="entry name" value="PLP-dependent transferases"/>
    <property type="match status" value="1"/>
</dbReference>
<dbReference type="InterPro" id="IPR015424">
    <property type="entry name" value="PyrdxlP-dep_Trfase"/>
</dbReference>
<evidence type="ECO:0000259" key="4">
    <source>
        <dbReference type="Pfam" id="PF00155"/>
    </source>
</evidence>
<name>A0ABQ5SR03_9CHLO</name>
<comment type="cofactor">
    <cofactor evidence="1">
        <name>pyridoxal 5'-phosphate</name>
        <dbReference type="ChEBI" id="CHEBI:597326"/>
    </cofactor>
</comment>
<dbReference type="CDD" id="cd00609">
    <property type="entry name" value="AAT_like"/>
    <property type="match status" value="1"/>
</dbReference>
<feature type="domain" description="Aminotransferase class I/classII large" evidence="4">
    <location>
        <begin position="33"/>
        <end position="378"/>
    </location>
</feature>
<gene>
    <name evidence="5" type="ORF">VaNZ11_017190</name>
</gene>
<dbReference type="InterPro" id="IPR004839">
    <property type="entry name" value="Aminotransferase_I/II_large"/>
</dbReference>
<protein>
    <recommendedName>
        <fullName evidence="4">Aminotransferase class I/classII large domain-containing protein</fullName>
    </recommendedName>
</protein>
<evidence type="ECO:0000256" key="3">
    <source>
        <dbReference type="ARBA" id="ARBA00022679"/>
    </source>
</evidence>
<keyword evidence="6" id="KW-1185">Reference proteome</keyword>
<dbReference type="EMBL" id="BSDZ01000125">
    <property type="protein sequence ID" value="GLI71824.1"/>
    <property type="molecule type" value="Genomic_DNA"/>
</dbReference>
<comment type="caution">
    <text evidence="5">The sequence shown here is derived from an EMBL/GenBank/DDBJ whole genome shotgun (WGS) entry which is preliminary data.</text>
</comment>
<dbReference type="PANTHER" id="PTHR42832:SF2">
    <property type="entry name" value="ASPARTATE TRANSAMINASE"/>
    <property type="match status" value="1"/>
</dbReference>
<dbReference type="Gene3D" id="3.40.640.10">
    <property type="entry name" value="Type I PLP-dependent aspartate aminotransferase-like (Major domain)"/>
    <property type="match status" value="1"/>
</dbReference>
<evidence type="ECO:0000313" key="6">
    <source>
        <dbReference type="Proteomes" id="UP001165090"/>
    </source>
</evidence>
<dbReference type="InterPro" id="IPR015422">
    <property type="entry name" value="PyrdxlP-dep_Trfase_small"/>
</dbReference>
<dbReference type="InterPro" id="IPR015421">
    <property type="entry name" value="PyrdxlP-dep_Trfase_major"/>
</dbReference>
<dbReference type="Pfam" id="PF00155">
    <property type="entry name" value="Aminotran_1_2"/>
    <property type="match status" value="1"/>
</dbReference>
<evidence type="ECO:0000256" key="1">
    <source>
        <dbReference type="ARBA" id="ARBA00001933"/>
    </source>
</evidence>
<dbReference type="InterPro" id="IPR050881">
    <property type="entry name" value="LL-DAP_aminotransferase"/>
</dbReference>
<dbReference type="Proteomes" id="UP001165090">
    <property type="component" value="Unassembled WGS sequence"/>
</dbReference>
<accession>A0ABQ5SR03</accession>
<keyword evidence="3" id="KW-0808">Transferase</keyword>
<evidence type="ECO:0000313" key="5">
    <source>
        <dbReference type="EMBL" id="GLI71824.1"/>
    </source>
</evidence>
<reference evidence="5 6" key="1">
    <citation type="journal article" date="2023" name="IScience">
        <title>Expanded male sex-determining region conserved during the evolution of homothallism in the green alga Volvox.</title>
        <authorList>
            <person name="Yamamoto K."/>
            <person name="Matsuzaki R."/>
            <person name="Mahakham W."/>
            <person name="Heman W."/>
            <person name="Sekimoto H."/>
            <person name="Kawachi M."/>
            <person name="Minakuchi Y."/>
            <person name="Toyoda A."/>
            <person name="Nozaki H."/>
        </authorList>
    </citation>
    <scope>NUCLEOTIDE SEQUENCE [LARGE SCALE GENOMIC DNA]</scope>
    <source>
        <strain evidence="5 6">NIES-4468</strain>
    </source>
</reference>
<dbReference type="Gene3D" id="3.90.1150.10">
    <property type="entry name" value="Aspartate Aminotransferase, domain 1"/>
    <property type="match status" value="1"/>
</dbReference>
<keyword evidence="2" id="KW-0032">Aminotransferase</keyword>
<proteinExistence type="predicted"/>
<sequence>MSERKFRSSRVPSPGVFLLMDEAKTRARVAGVTVIDLSIGASDLPPPPEALEALKISVDDSTTYSYCLKSGTMPLLEAATGWYCTRYNMQLDPATEALSLIGAQEGLAHALMAVADPGNGILMTNIAYPSYFGAVQVAGLVPLYMPLGPDFLPLLELVPAADLERARVMLLNYPNNPTSAVASREFFQAAVDLCKQYGILLIHDNPYVDQVFGKEPSPSPLCLPGGRDCVLELFSFAKSHHLGGFRLGFALGNCEAVASLEALKAPIDFNQYKGIMRMGVACLKLPHEVVRRDALVWQRRAEAMADALQLEGVEVQLPKAGMYLWLRLPPGVEDDVAFCQQLVAATGVALSPGQGFGPGGRGYVRVALVQPEGVLEAVAVRIAEAMRRKAAAPAAVAAASIGPDDLVEVGSAVA</sequence>